<dbReference type="AlphaFoldDB" id="A0A0D6LY78"/>
<dbReference type="Proteomes" id="UP000054495">
    <property type="component" value="Unassembled WGS sequence"/>
</dbReference>
<evidence type="ECO:0000313" key="2">
    <source>
        <dbReference type="Proteomes" id="UP000054495"/>
    </source>
</evidence>
<name>A0A0D6LY78_9BILA</name>
<organism evidence="1 2">
    <name type="scientific">Ancylostoma ceylanicum</name>
    <dbReference type="NCBI Taxonomy" id="53326"/>
    <lineage>
        <taxon>Eukaryota</taxon>
        <taxon>Metazoa</taxon>
        <taxon>Ecdysozoa</taxon>
        <taxon>Nematoda</taxon>
        <taxon>Chromadorea</taxon>
        <taxon>Rhabditida</taxon>
        <taxon>Rhabditina</taxon>
        <taxon>Rhabditomorpha</taxon>
        <taxon>Strongyloidea</taxon>
        <taxon>Ancylostomatidae</taxon>
        <taxon>Ancylostomatinae</taxon>
        <taxon>Ancylostoma</taxon>
    </lineage>
</organism>
<proteinExistence type="predicted"/>
<gene>
    <name evidence="1" type="ORF">ANCCEY_08321</name>
</gene>
<protein>
    <submittedName>
        <fullName evidence="1">Uncharacterized protein</fullName>
    </submittedName>
</protein>
<keyword evidence="2" id="KW-1185">Reference proteome</keyword>
<sequence>MTSDYAFNFSKVSESKAQASLLHCNRSTHRHCCSALPAQRFISFDNELVVIMRGLVGGYRGFRARFWSDAIEPVVETTEYNTPTPEILTSQGPFTLPPPTTSAAVKSTKDVFPLPSGFVAEKTPLTSGCCYFSSSYFFMNEQVLKDNNVVTRPSQLSAELAESLPYGLDPWGLPGSCSIYSEWSEHSNVLEY</sequence>
<evidence type="ECO:0000313" key="1">
    <source>
        <dbReference type="EMBL" id="EPB72577.1"/>
    </source>
</evidence>
<accession>A0A0D6LY78</accession>
<reference evidence="1 2" key="1">
    <citation type="submission" date="2013-05" db="EMBL/GenBank/DDBJ databases">
        <title>Draft genome of the parasitic nematode Anyclostoma ceylanicum.</title>
        <authorList>
            <person name="Mitreva M."/>
        </authorList>
    </citation>
    <scope>NUCLEOTIDE SEQUENCE [LARGE SCALE GENOMIC DNA]</scope>
</reference>
<dbReference type="EMBL" id="KE125036">
    <property type="protein sequence ID" value="EPB72577.1"/>
    <property type="molecule type" value="Genomic_DNA"/>
</dbReference>